<evidence type="ECO:0000313" key="1">
    <source>
        <dbReference type="EMBL" id="SHF72486.1"/>
    </source>
</evidence>
<name>A0A1M5DZZ1_LOKAT</name>
<protein>
    <recommendedName>
        <fullName evidence="3">EthD domain-containing protein</fullName>
    </recommendedName>
</protein>
<accession>A0A1M5DZZ1</accession>
<dbReference type="NCBIfam" id="TIGR02118">
    <property type="entry name" value="EthD family reductase"/>
    <property type="match status" value="1"/>
</dbReference>
<sequence length="102" mass="10772">MSVSLQVLYPTTGGATFDHAYYTATHIPIVAEHMAPHAERIIYVRVADGEDGQPGPAHAVATFIFRDAAAREAALAAAGPALDDIPNFYSGTPQMMMGDVIA</sequence>
<dbReference type="InterPro" id="IPR009799">
    <property type="entry name" value="EthD_dom"/>
</dbReference>
<dbReference type="AlphaFoldDB" id="A0A1M5DZZ1"/>
<proteinExistence type="predicted"/>
<dbReference type="EMBL" id="FQUE01000011">
    <property type="protein sequence ID" value="SHF72486.1"/>
    <property type="molecule type" value="Genomic_DNA"/>
</dbReference>
<dbReference type="PANTHER" id="PTHR40260">
    <property type="entry name" value="BLR8190 PROTEIN"/>
    <property type="match status" value="1"/>
</dbReference>
<keyword evidence="2" id="KW-1185">Reference proteome</keyword>
<dbReference type="SUPFAM" id="SSF54909">
    <property type="entry name" value="Dimeric alpha+beta barrel"/>
    <property type="match status" value="1"/>
</dbReference>
<dbReference type="Proteomes" id="UP000183987">
    <property type="component" value="Unassembled WGS sequence"/>
</dbReference>
<gene>
    <name evidence="1" type="ORF">SAMN05444339_11112</name>
</gene>
<dbReference type="GO" id="GO:0016491">
    <property type="term" value="F:oxidoreductase activity"/>
    <property type="evidence" value="ECO:0007669"/>
    <property type="project" value="InterPro"/>
</dbReference>
<dbReference type="OrthoDB" id="5343971at2"/>
<organism evidence="1 2">
    <name type="scientific">Loktanella atrilutea</name>
    <dbReference type="NCBI Taxonomy" id="366533"/>
    <lineage>
        <taxon>Bacteria</taxon>
        <taxon>Pseudomonadati</taxon>
        <taxon>Pseudomonadota</taxon>
        <taxon>Alphaproteobacteria</taxon>
        <taxon>Rhodobacterales</taxon>
        <taxon>Roseobacteraceae</taxon>
        <taxon>Loktanella</taxon>
    </lineage>
</organism>
<evidence type="ECO:0000313" key="2">
    <source>
        <dbReference type="Proteomes" id="UP000183987"/>
    </source>
</evidence>
<dbReference type="PANTHER" id="PTHR40260:SF2">
    <property type="entry name" value="BLR8190 PROTEIN"/>
    <property type="match status" value="1"/>
</dbReference>
<evidence type="ECO:0008006" key="3">
    <source>
        <dbReference type="Google" id="ProtNLM"/>
    </source>
</evidence>
<dbReference type="STRING" id="366533.SAMN05444339_11112"/>
<dbReference type="InterPro" id="IPR011008">
    <property type="entry name" value="Dimeric_a/b-barrel"/>
</dbReference>
<reference evidence="2" key="1">
    <citation type="submission" date="2016-11" db="EMBL/GenBank/DDBJ databases">
        <authorList>
            <person name="Varghese N."/>
            <person name="Submissions S."/>
        </authorList>
    </citation>
    <scope>NUCLEOTIDE SEQUENCE [LARGE SCALE GENOMIC DNA]</scope>
    <source>
        <strain evidence="2">DSM 29326</strain>
    </source>
</reference>
<dbReference type="RefSeq" id="WP_072858484.1">
    <property type="nucleotide sequence ID" value="NZ_FQUE01000011.1"/>
</dbReference>
<dbReference type="Gene3D" id="3.30.70.100">
    <property type="match status" value="1"/>
</dbReference>